<gene>
    <name evidence="2" type="ORF">C1H76_7744</name>
</gene>
<dbReference type="AlphaFoldDB" id="A0A4V6YAS1"/>
<reference evidence="2 3" key="1">
    <citation type="submission" date="2018-02" db="EMBL/GenBank/DDBJ databases">
        <title>Draft genome sequences of Elsinoe sp., causing black scab on jojoba.</title>
        <authorList>
            <person name="Stodart B."/>
            <person name="Jeffress S."/>
            <person name="Ash G."/>
            <person name="Arun Chinnappa K."/>
        </authorList>
    </citation>
    <scope>NUCLEOTIDE SEQUENCE [LARGE SCALE GENOMIC DNA]</scope>
    <source>
        <strain evidence="2 3">Hillstone_2</strain>
    </source>
</reference>
<evidence type="ECO:0000313" key="3">
    <source>
        <dbReference type="Proteomes" id="UP000308133"/>
    </source>
</evidence>
<organism evidence="2 3">
    <name type="scientific">Elsinoe australis</name>
    <dbReference type="NCBI Taxonomy" id="40998"/>
    <lineage>
        <taxon>Eukaryota</taxon>
        <taxon>Fungi</taxon>
        <taxon>Dikarya</taxon>
        <taxon>Ascomycota</taxon>
        <taxon>Pezizomycotina</taxon>
        <taxon>Dothideomycetes</taxon>
        <taxon>Dothideomycetidae</taxon>
        <taxon>Myriangiales</taxon>
        <taxon>Elsinoaceae</taxon>
        <taxon>Elsinoe</taxon>
    </lineage>
</organism>
<protein>
    <submittedName>
        <fullName evidence="2">Uncharacterized protein</fullName>
    </submittedName>
</protein>
<evidence type="ECO:0000313" key="2">
    <source>
        <dbReference type="EMBL" id="TKX20062.1"/>
    </source>
</evidence>
<feature type="compositionally biased region" description="Low complexity" evidence="1">
    <location>
        <begin position="10"/>
        <end position="35"/>
    </location>
</feature>
<name>A0A4V6YAS1_9PEZI</name>
<proteinExistence type="predicted"/>
<dbReference type="Proteomes" id="UP000308133">
    <property type="component" value="Unassembled WGS sequence"/>
</dbReference>
<evidence type="ECO:0000256" key="1">
    <source>
        <dbReference type="SAM" id="MobiDB-lite"/>
    </source>
</evidence>
<accession>A0A4V6YAS1</accession>
<dbReference type="EMBL" id="PTQR01000102">
    <property type="protein sequence ID" value="TKX20062.1"/>
    <property type="molecule type" value="Genomic_DNA"/>
</dbReference>
<comment type="caution">
    <text evidence="2">The sequence shown here is derived from an EMBL/GenBank/DDBJ whole genome shotgun (WGS) entry which is preliminary data.</text>
</comment>
<feature type="region of interest" description="Disordered" evidence="1">
    <location>
        <begin position="1"/>
        <end position="95"/>
    </location>
</feature>
<sequence length="273" mass="30551">MPTLRNGKRAAPASASSAAPRQKAVKTQQHSSASSKTKKSPAGRFASLSEHGTQSEEKNQDISPTTPPPTTPAHRNEKTPGREGPILDNHDRECKPHIERFKGPKGKRVRKTPAEMEKVHTKFILDHPGHTFHQEYLCAKKGPRGSPTYDRSGFQLEYQSCQGLLNFKPMGRRAAVNAAGRAMERAEQKQKRLMELFFEPGAAPEPDQGGFVDPLLEDIWTDRVSKDLVIPYHKVGVSEFEEWERRGFPMAKKGEFCNMTEQVSLSFQLATCE</sequence>